<comment type="caution">
    <text evidence="2">The sequence shown here is derived from an EMBL/GenBank/DDBJ whole genome shotgun (WGS) entry which is preliminary data.</text>
</comment>
<dbReference type="EMBL" id="BLQM01000503">
    <property type="protein sequence ID" value="GMH92731.1"/>
    <property type="molecule type" value="Genomic_DNA"/>
</dbReference>
<evidence type="ECO:0000313" key="2">
    <source>
        <dbReference type="EMBL" id="GMH92731.1"/>
    </source>
</evidence>
<dbReference type="Proteomes" id="UP001162640">
    <property type="component" value="Unassembled WGS sequence"/>
</dbReference>
<proteinExistence type="predicted"/>
<dbReference type="SUPFAM" id="SSF48403">
    <property type="entry name" value="Ankyrin repeat"/>
    <property type="match status" value="1"/>
</dbReference>
<evidence type="ECO:0000313" key="3">
    <source>
        <dbReference type="Proteomes" id="UP001162640"/>
    </source>
</evidence>
<accession>A0A9W7BQI2</accession>
<dbReference type="InterPro" id="IPR002110">
    <property type="entry name" value="Ankyrin_rpt"/>
</dbReference>
<organism evidence="2 3">
    <name type="scientific">Triparma laevis f. inornata</name>
    <dbReference type="NCBI Taxonomy" id="1714386"/>
    <lineage>
        <taxon>Eukaryota</taxon>
        <taxon>Sar</taxon>
        <taxon>Stramenopiles</taxon>
        <taxon>Ochrophyta</taxon>
        <taxon>Bolidophyceae</taxon>
        <taxon>Parmales</taxon>
        <taxon>Triparmaceae</taxon>
        <taxon>Triparma</taxon>
    </lineage>
</organism>
<gene>
    <name evidence="2" type="ORF">TL16_g12435</name>
</gene>
<protein>
    <recommendedName>
        <fullName evidence="4">Ankyrin repeat protein</fullName>
    </recommendedName>
</protein>
<dbReference type="InterPro" id="IPR036770">
    <property type="entry name" value="Ankyrin_rpt-contain_sf"/>
</dbReference>
<sequence length="290" mass="31589">MSAFSVQEVDAADELFQHCANLIASELSSLVTSSDHKGLYASYKLSLDSAIYSSLNRDTNRPALWNVKDRAKFNAVCEYLDANSAVEGENGWKEKYVEIVRGIYERKFTGKFMFDTDGGGEGGRDLLDEYPLYRKGGKGGETTEGGGDVLENKVSQPVFAREVNDTDSDVVALVKAQDSESLKLMPSLSFKGEAGTLTPLHYACDNPHDSGAIVVEVILDKLQECDVDAINQCDADETTPLVTAMISGNSAVVKLLLDRGASCGYKDDWEDMVDCVECIEYWAAAKAKEG</sequence>
<dbReference type="PROSITE" id="PS50088">
    <property type="entry name" value="ANK_REPEAT"/>
    <property type="match status" value="1"/>
</dbReference>
<dbReference type="SMART" id="SM00248">
    <property type="entry name" value="ANK"/>
    <property type="match status" value="2"/>
</dbReference>
<feature type="repeat" description="ANK" evidence="1">
    <location>
        <begin position="236"/>
        <end position="268"/>
    </location>
</feature>
<evidence type="ECO:0008006" key="4">
    <source>
        <dbReference type="Google" id="ProtNLM"/>
    </source>
</evidence>
<dbReference type="Gene3D" id="1.25.40.20">
    <property type="entry name" value="Ankyrin repeat-containing domain"/>
    <property type="match status" value="1"/>
</dbReference>
<keyword evidence="1" id="KW-0040">ANK repeat</keyword>
<evidence type="ECO:0000256" key="1">
    <source>
        <dbReference type="PROSITE-ProRule" id="PRU00023"/>
    </source>
</evidence>
<name>A0A9W7BQI2_9STRA</name>
<dbReference type="AlphaFoldDB" id="A0A9W7BQI2"/>
<dbReference type="Pfam" id="PF12796">
    <property type="entry name" value="Ank_2"/>
    <property type="match status" value="1"/>
</dbReference>
<reference evidence="3" key="1">
    <citation type="journal article" date="2023" name="Commun. Biol.">
        <title>Genome analysis of Parmales, the sister group of diatoms, reveals the evolutionary specialization of diatoms from phago-mixotrophs to photoautotrophs.</title>
        <authorList>
            <person name="Ban H."/>
            <person name="Sato S."/>
            <person name="Yoshikawa S."/>
            <person name="Yamada K."/>
            <person name="Nakamura Y."/>
            <person name="Ichinomiya M."/>
            <person name="Sato N."/>
            <person name="Blanc-Mathieu R."/>
            <person name="Endo H."/>
            <person name="Kuwata A."/>
            <person name="Ogata H."/>
        </authorList>
    </citation>
    <scope>NUCLEOTIDE SEQUENCE [LARGE SCALE GENOMIC DNA]</scope>
</reference>
<dbReference type="PROSITE" id="PS50297">
    <property type="entry name" value="ANK_REP_REGION"/>
    <property type="match status" value="1"/>
</dbReference>